<dbReference type="PROSITE" id="PS51257">
    <property type="entry name" value="PROKAR_LIPOPROTEIN"/>
    <property type="match status" value="1"/>
</dbReference>
<dbReference type="Gene3D" id="1.25.40.390">
    <property type="match status" value="1"/>
</dbReference>
<comment type="caution">
    <text evidence="1">The sequence shown here is derived from an EMBL/GenBank/DDBJ whole genome shotgun (WGS) entry which is preliminary data.</text>
</comment>
<dbReference type="InterPro" id="IPR011990">
    <property type="entry name" value="TPR-like_helical_dom_sf"/>
</dbReference>
<dbReference type="Pfam" id="PF12771">
    <property type="entry name" value="SusD-like_2"/>
    <property type="match status" value="1"/>
</dbReference>
<sequence>MRISNNLKRLFGMGLVLILSACDSYLDVNENPNNPEDAPISGLMINGTYESAYNVYRIGDIAANYVQYLASPNQASASDTMEPISNNTAWFRLYNVMTDLVVLVEKAEEQGATHYQGAAQVLIALNLGMGVDIFGDMPFSESFNFETVTPAYDSDSSLYDIIMINLDQGIANLQTSTTASLGSDDFIYGGDVDKWLAFANFLKARFMIHLKDVDGYNASEILSSIDNAFTSNDDNAKVDFFEQSINPWSQVARNNANLVLGGWISEQFIEALDGTSYSTVDPRLPLMVGATDDGEYIGTVNGAGRGDAPEQGARSTLVEGQYYTSPGSPVLIGTFSEMKFIEAEAAFDVNKSRSYQAYLDGIVAHMEMLEVPQEEIDAYLASTEVSMGEGAFTIDDIFKEKWIALFLHPETWNDARRYDYQYKNMTLPANLNPNLNGEYIRRLPYPDSETSRNGNNVPSVTLLDRIFWDTE</sequence>
<dbReference type="EMBL" id="JBHSAW010000010">
    <property type="protein sequence ID" value="MFC4097175.1"/>
    <property type="molecule type" value="Genomic_DNA"/>
</dbReference>
<evidence type="ECO:0000313" key="1">
    <source>
        <dbReference type="EMBL" id="MFC4097175.1"/>
    </source>
</evidence>
<evidence type="ECO:0000313" key="2">
    <source>
        <dbReference type="Proteomes" id="UP001595814"/>
    </source>
</evidence>
<gene>
    <name evidence="1" type="ORF">ACFOUT_14890</name>
</gene>
<protein>
    <submittedName>
        <fullName evidence="1">SusD/RagB family nutrient-binding outer membrane lipoprotein</fullName>
    </submittedName>
</protein>
<keyword evidence="1" id="KW-0449">Lipoprotein</keyword>
<dbReference type="Proteomes" id="UP001595814">
    <property type="component" value="Unassembled WGS sequence"/>
</dbReference>
<proteinExistence type="predicted"/>
<dbReference type="SUPFAM" id="SSF48452">
    <property type="entry name" value="TPR-like"/>
    <property type="match status" value="1"/>
</dbReference>
<dbReference type="RefSeq" id="WP_192461879.1">
    <property type="nucleotide sequence ID" value="NZ_JACYFJ010000002.1"/>
</dbReference>
<reference evidence="2" key="1">
    <citation type="journal article" date="2019" name="Int. J. Syst. Evol. Microbiol.">
        <title>The Global Catalogue of Microorganisms (GCM) 10K type strain sequencing project: providing services to taxonomists for standard genome sequencing and annotation.</title>
        <authorList>
            <consortium name="The Broad Institute Genomics Platform"/>
            <consortium name="The Broad Institute Genome Sequencing Center for Infectious Disease"/>
            <person name="Wu L."/>
            <person name="Ma J."/>
        </authorList>
    </citation>
    <scope>NUCLEOTIDE SEQUENCE [LARGE SCALE GENOMIC DNA]</scope>
    <source>
        <strain evidence="2">CECT 7477</strain>
    </source>
</reference>
<keyword evidence="2" id="KW-1185">Reference proteome</keyword>
<accession>A0ABV8JWC6</accession>
<name>A0ABV8JWC6_9FLAO</name>
<dbReference type="InterPro" id="IPR041662">
    <property type="entry name" value="SusD-like_2"/>
</dbReference>
<organism evidence="1 2">
    <name type="scientific">Euzebyella saccharophila</name>
    <dbReference type="NCBI Taxonomy" id="679664"/>
    <lineage>
        <taxon>Bacteria</taxon>
        <taxon>Pseudomonadati</taxon>
        <taxon>Bacteroidota</taxon>
        <taxon>Flavobacteriia</taxon>
        <taxon>Flavobacteriales</taxon>
        <taxon>Flavobacteriaceae</taxon>
        <taxon>Euzebyella</taxon>
    </lineage>
</organism>